<dbReference type="EMBL" id="MCFA01000146">
    <property type="protein sequence ID" value="ORY03469.1"/>
    <property type="molecule type" value="Genomic_DNA"/>
</dbReference>
<evidence type="ECO:0000256" key="1">
    <source>
        <dbReference type="SAM" id="MobiDB-lite"/>
    </source>
</evidence>
<gene>
    <name evidence="2" type="ORF">BCR34DRAFT_573486</name>
</gene>
<evidence type="ECO:0000313" key="2">
    <source>
        <dbReference type="EMBL" id="ORY03469.1"/>
    </source>
</evidence>
<feature type="region of interest" description="Disordered" evidence="1">
    <location>
        <begin position="1"/>
        <end position="26"/>
    </location>
</feature>
<sequence>MSPNDTTAVIRGFGEHGTDPDESSPRGSFQLCNCRRVCAFRRLSVRTNSMPMWSVSDDIVGVAFPRAFIREFVKSMGQVTVDGRFPWTGAHLPTLDVRLKVLRKGGKEVAGIRTLVAPYCAYLTLIIASSWSGFADLDLRDLHGCGNGNSEEISASQMRAPRLQARDIHSLNLERTRKSFFALGPPVVKRAEPSSRSGGFSGRRRTWQVVSVRGEKCRD</sequence>
<comment type="caution">
    <text evidence="2">The sequence shown here is derived from an EMBL/GenBank/DDBJ whole genome shotgun (WGS) entry which is preliminary data.</text>
</comment>
<keyword evidence="3" id="KW-1185">Reference proteome</keyword>
<reference evidence="2 3" key="1">
    <citation type="submission" date="2016-07" db="EMBL/GenBank/DDBJ databases">
        <title>Pervasive Adenine N6-methylation of Active Genes in Fungi.</title>
        <authorList>
            <consortium name="DOE Joint Genome Institute"/>
            <person name="Mondo S.J."/>
            <person name="Dannebaum R.O."/>
            <person name="Kuo R.C."/>
            <person name="Labutti K."/>
            <person name="Haridas S."/>
            <person name="Kuo A."/>
            <person name="Salamov A."/>
            <person name="Ahrendt S.R."/>
            <person name="Lipzen A."/>
            <person name="Sullivan W."/>
            <person name="Andreopoulos W.B."/>
            <person name="Clum A."/>
            <person name="Lindquist E."/>
            <person name="Daum C."/>
            <person name="Ramamoorthy G.K."/>
            <person name="Gryganskyi A."/>
            <person name="Culley D."/>
            <person name="Magnuson J.K."/>
            <person name="James T.Y."/>
            <person name="O'Malley M.A."/>
            <person name="Stajich J.E."/>
            <person name="Spatafora J.W."/>
            <person name="Visel A."/>
            <person name="Grigoriev I.V."/>
        </authorList>
    </citation>
    <scope>NUCLEOTIDE SEQUENCE [LARGE SCALE GENOMIC DNA]</scope>
    <source>
        <strain evidence="2 3">CBS 115471</strain>
    </source>
</reference>
<dbReference type="Proteomes" id="UP000193144">
    <property type="component" value="Unassembled WGS sequence"/>
</dbReference>
<dbReference type="AlphaFoldDB" id="A0A1Y1YZT5"/>
<proteinExistence type="predicted"/>
<accession>A0A1Y1YZT5</accession>
<organism evidence="2 3">
    <name type="scientific">Clohesyomyces aquaticus</name>
    <dbReference type="NCBI Taxonomy" id="1231657"/>
    <lineage>
        <taxon>Eukaryota</taxon>
        <taxon>Fungi</taxon>
        <taxon>Dikarya</taxon>
        <taxon>Ascomycota</taxon>
        <taxon>Pezizomycotina</taxon>
        <taxon>Dothideomycetes</taxon>
        <taxon>Pleosporomycetidae</taxon>
        <taxon>Pleosporales</taxon>
        <taxon>Lindgomycetaceae</taxon>
        <taxon>Clohesyomyces</taxon>
    </lineage>
</organism>
<evidence type="ECO:0000313" key="3">
    <source>
        <dbReference type="Proteomes" id="UP000193144"/>
    </source>
</evidence>
<name>A0A1Y1YZT5_9PLEO</name>
<protein>
    <submittedName>
        <fullName evidence="2">Uncharacterized protein</fullName>
    </submittedName>
</protein>